<dbReference type="RefSeq" id="WP_073551230.1">
    <property type="nucleotide sequence ID" value="NZ_CAWMVK010000013.1"/>
</dbReference>
<accession>A0A1U7HFU1</accession>
<dbReference type="EMBL" id="MRCC01000020">
    <property type="protein sequence ID" value="OKH22446.1"/>
    <property type="molecule type" value="Genomic_DNA"/>
</dbReference>
<dbReference type="InterPro" id="IPR025494">
    <property type="entry name" value="DUF4385"/>
</dbReference>
<reference evidence="2 3" key="1">
    <citation type="submission" date="2016-11" db="EMBL/GenBank/DDBJ databases">
        <title>Draft Genome Sequences of Nine Cyanobacterial Strains from Diverse Habitats.</title>
        <authorList>
            <person name="Zhu T."/>
            <person name="Hou S."/>
            <person name="Lu X."/>
            <person name="Hess W.R."/>
        </authorList>
    </citation>
    <scope>NUCLEOTIDE SEQUENCE [LARGE SCALE GENOMIC DNA]</scope>
    <source>
        <strain evidence="2 3">5.2 s.c.1</strain>
    </source>
</reference>
<dbReference type="AlphaFoldDB" id="A0A1U7HFU1"/>
<dbReference type="Proteomes" id="UP000185984">
    <property type="component" value="Unassembled WGS sequence"/>
</dbReference>
<name>A0A1U7HFU1_9CHRO</name>
<dbReference type="OrthoDB" id="65486at2"/>
<dbReference type="Pfam" id="PF14328">
    <property type="entry name" value="DUF4385"/>
    <property type="match status" value="1"/>
</dbReference>
<protein>
    <recommendedName>
        <fullName evidence="4">Cytoplasmic protein</fullName>
    </recommendedName>
</protein>
<proteinExistence type="predicted"/>
<feature type="compositionally biased region" description="Basic residues" evidence="1">
    <location>
        <begin position="93"/>
        <end position="102"/>
    </location>
</feature>
<sequence length="165" mass="19609">MEFDYSLDFKNIDFRSSPELYRVGKGEQGVLLVEPYKSEILPYWRFKTPEIANESSEKIYELFLNYLEQDDFVGADMARKFLQMGYTRSRRYANHKSGRKYKANPQEEGSQEAEKQARKEVLPLDIDPIKAESAAIFKEKWTLAKTNEKYLQLMKKHRQMYEQVK</sequence>
<keyword evidence="3" id="KW-1185">Reference proteome</keyword>
<organism evidence="2 3">
    <name type="scientific">Chroogloeocystis siderophila 5.2 s.c.1</name>
    <dbReference type="NCBI Taxonomy" id="247279"/>
    <lineage>
        <taxon>Bacteria</taxon>
        <taxon>Bacillati</taxon>
        <taxon>Cyanobacteriota</taxon>
        <taxon>Cyanophyceae</taxon>
        <taxon>Oscillatoriophycideae</taxon>
        <taxon>Chroococcales</taxon>
        <taxon>Chroococcaceae</taxon>
        <taxon>Chroogloeocystis</taxon>
    </lineage>
</organism>
<dbReference type="STRING" id="247279.NIES1031_20000"/>
<evidence type="ECO:0008006" key="4">
    <source>
        <dbReference type="Google" id="ProtNLM"/>
    </source>
</evidence>
<evidence type="ECO:0000313" key="3">
    <source>
        <dbReference type="Proteomes" id="UP000185984"/>
    </source>
</evidence>
<evidence type="ECO:0000256" key="1">
    <source>
        <dbReference type="SAM" id="MobiDB-lite"/>
    </source>
</evidence>
<comment type="caution">
    <text evidence="2">The sequence shown here is derived from an EMBL/GenBank/DDBJ whole genome shotgun (WGS) entry which is preliminary data.</text>
</comment>
<evidence type="ECO:0000313" key="2">
    <source>
        <dbReference type="EMBL" id="OKH22446.1"/>
    </source>
</evidence>
<gene>
    <name evidence="2" type="ORF">NIES1031_20000</name>
</gene>
<feature type="region of interest" description="Disordered" evidence="1">
    <location>
        <begin position="93"/>
        <end position="114"/>
    </location>
</feature>